<evidence type="ECO:0000313" key="2">
    <source>
        <dbReference type="EMBL" id="MCP8971311.1"/>
    </source>
</evidence>
<organism evidence="2 3">
    <name type="scientific">Ectobacillus ponti</name>
    <dbReference type="NCBI Taxonomy" id="2961894"/>
    <lineage>
        <taxon>Bacteria</taxon>
        <taxon>Bacillati</taxon>
        <taxon>Bacillota</taxon>
        <taxon>Bacilli</taxon>
        <taxon>Bacillales</taxon>
        <taxon>Bacillaceae</taxon>
        <taxon>Ectobacillus</taxon>
    </lineage>
</organism>
<dbReference type="Gene3D" id="3.30.70.100">
    <property type="match status" value="1"/>
</dbReference>
<dbReference type="PROSITE" id="PS51725">
    <property type="entry name" value="ABM"/>
    <property type="match status" value="1"/>
</dbReference>
<dbReference type="Proteomes" id="UP001156102">
    <property type="component" value="Unassembled WGS sequence"/>
</dbReference>
<keyword evidence="2" id="KW-0560">Oxidoreductase</keyword>
<dbReference type="SUPFAM" id="SSF54909">
    <property type="entry name" value="Dimeric alpha+beta barrel"/>
    <property type="match status" value="1"/>
</dbReference>
<dbReference type="AlphaFoldDB" id="A0AA41XFS4"/>
<dbReference type="PANTHER" id="PTHR33336:SF3">
    <property type="entry name" value="ABM DOMAIN-CONTAINING PROTEIN"/>
    <property type="match status" value="1"/>
</dbReference>
<protein>
    <submittedName>
        <fullName evidence="2">Antibiotic biosynthesis monooxygenase</fullName>
    </submittedName>
</protein>
<dbReference type="InterPro" id="IPR011008">
    <property type="entry name" value="Dimeric_a/b-barrel"/>
</dbReference>
<name>A0AA41XFS4_9BACI</name>
<keyword evidence="2" id="KW-0503">Monooxygenase</keyword>
<comment type="caution">
    <text evidence="2">The sequence shown here is derived from an EMBL/GenBank/DDBJ whole genome shotgun (WGS) entry which is preliminary data.</text>
</comment>
<sequence>MIIIHATLRVDVTQQEVFLKEAEQLVAASRAEKGNLSYRLQKDVEQENVFTMVEVWEDLKAVAAHNVSGHFTAFTAKAREFLAAPLEVQAFEGQPLQL</sequence>
<proteinExistence type="predicted"/>
<keyword evidence="3" id="KW-1185">Reference proteome</keyword>
<dbReference type="PANTHER" id="PTHR33336">
    <property type="entry name" value="QUINOL MONOOXYGENASE YGIN-RELATED"/>
    <property type="match status" value="1"/>
</dbReference>
<dbReference type="EMBL" id="JANCLT010000023">
    <property type="protein sequence ID" value="MCP8971311.1"/>
    <property type="molecule type" value="Genomic_DNA"/>
</dbReference>
<feature type="domain" description="ABM" evidence="1">
    <location>
        <begin position="2"/>
        <end position="90"/>
    </location>
</feature>
<dbReference type="InterPro" id="IPR007138">
    <property type="entry name" value="ABM_dom"/>
</dbReference>
<dbReference type="RefSeq" id="WP_254761239.1">
    <property type="nucleotide sequence ID" value="NZ_JANCLT010000023.1"/>
</dbReference>
<reference evidence="2" key="1">
    <citation type="submission" date="2022-07" db="EMBL/GenBank/DDBJ databases">
        <authorList>
            <person name="Li W.-J."/>
            <person name="Deng Q.-Q."/>
        </authorList>
    </citation>
    <scope>NUCLEOTIDE SEQUENCE</scope>
    <source>
        <strain evidence="2">SYSU M60031</strain>
    </source>
</reference>
<evidence type="ECO:0000259" key="1">
    <source>
        <dbReference type="PROSITE" id="PS51725"/>
    </source>
</evidence>
<dbReference type="Pfam" id="PF03992">
    <property type="entry name" value="ABM"/>
    <property type="match status" value="1"/>
</dbReference>
<dbReference type="InterPro" id="IPR050744">
    <property type="entry name" value="AI-2_Isomerase_LsrG"/>
</dbReference>
<gene>
    <name evidence="2" type="ORF">NK662_22595</name>
</gene>
<evidence type="ECO:0000313" key="3">
    <source>
        <dbReference type="Proteomes" id="UP001156102"/>
    </source>
</evidence>
<dbReference type="GO" id="GO:0004497">
    <property type="term" value="F:monooxygenase activity"/>
    <property type="evidence" value="ECO:0007669"/>
    <property type="project" value="UniProtKB-KW"/>
</dbReference>
<accession>A0AA41XFS4</accession>